<evidence type="ECO:0000256" key="4">
    <source>
        <dbReference type="ARBA" id="ARBA00022597"/>
    </source>
</evidence>
<dbReference type="GO" id="GO:0016020">
    <property type="term" value="C:membrane"/>
    <property type="evidence" value="ECO:0007669"/>
    <property type="project" value="InterPro"/>
</dbReference>
<keyword evidence="3" id="KW-0813">Transport</keyword>
<keyword evidence="12" id="KW-1185">Reference proteome</keyword>
<dbReference type="AlphaFoldDB" id="A0AAV9IRM0"/>
<evidence type="ECO:0000256" key="1">
    <source>
        <dbReference type="ARBA" id="ARBA00004127"/>
    </source>
</evidence>
<dbReference type="Proteomes" id="UP001301350">
    <property type="component" value="Unassembled WGS sequence"/>
</dbReference>
<reference evidence="11 12" key="1">
    <citation type="submission" date="2022-07" db="EMBL/GenBank/DDBJ databases">
        <title>Genome-wide signatures of adaptation to extreme environments.</title>
        <authorList>
            <person name="Cho C.H."/>
            <person name="Yoon H.S."/>
        </authorList>
    </citation>
    <scope>NUCLEOTIDE SEQUENCE [LARGE SCALE GENOMIC DNA]</scope>
    <source>
        <strain evidence="11 12">DBV 063 E5</strain>
    </source>
</reference>
<sequence length="507" mass="53003">MSGSGSNVSSTSHIILDYVVPAFGAFIANLMYVAPAPAVIGIRSRMARMAGPDVHSLPLMAVSAAATPRVMSEVTTNQVDATSAARVSSLGVDAETSGRVVSATPRSLTPLPLAAVQLADEESPYLISAATGVPILPAHPASPVNAADRAVASASALLHDTVMGAVNPFPYPLMCANTLGWISYSFVEGDYFIFWANVPGCVLTLVYTLTAYAGMAVDAFWVRTTAFSSLQPPPALLRAAATASLNSLSSRAPLSSGPTSPACTPVTTASGAFWPWNQMRRRRVAATAARNDNADEERPATSSEAPMTTAYAPAWLPASSPPPSCWSGVRSPWSRWPIRSRFETLVVVLASMLVLSAFFVFIPLAPTGALANQNARVLLSGVVANINQAMMYASPLLVVRSVLRRRDATEIDPLIALMSSVNGVLWTAYGVAKHEPFVYALNSFGSLMGAIQCALILIFGRGRQAAKMKSSEVKHAGRSESSGSSLESVVPAENGSGAMAGVSVASA</sequence>
<feature type="compositionally biased region" description="Low complexity" evidence="9">
    <location>
        <begin position="479"/>
        <end position="488"/>
    </location>
</feature>
<keyword evidence="7 10" id="KW-1133">Transmembrane helix</keyword>
<dbReference type="EMBL" id="JANCYW010000002">
    <property type="protein sequence ID" value="KAK4534716.1"/>
    <property type="molecule type" value="Genomic_DNA"/>
</dbReference>
<evidence type="ECO:0000256" key="2">
    <source>
        <dbReference type="ARBA" id="ARBA00007809"/>
    </source>
</evidence>
<evidence type="ECO:0000313" key="12">
    <source>
        <dbReference type="Proteomes" id="UP001301350"/>
    </source>
</evidence>
<gene>
    <name evidence="11" type="ORF">CDCA_CDCA02G0741</name>
</gene>
<feature type="region of interest" description="Disordered" evidence="9">
    <location>
        <begin position="285"/>
        <end position="304"/>
    </location>
</feature>
<dbReference type="InterPro" id="IPR047664">
    <property type="entry name" value="SWEET"/>
</dbReference>
<feature type="transmembrane region" description="Helical" evidence="10">
    <location>
        <begin position="377"/>
        <end position="399"/>
    </location>
</feature>
<feature type="transmembrane region" description="Helical" evidence="10">
    <location>
        <begin position="20"/>
        <end position="42"/>
    </location>
</feature>
<accession>A0AAV9IRM0</accession>
<dbReference type="GO" id="GO:0012505">
    <property type="term" value="C:endomembrane system"/>
    <property type="evidence" value="ECO:0007669"/>
    <property type="project" value="UniProtKB-SubCell"/>
</dbReference>
<feature type="transmembrane region" description="Helical" evidence="10">
    <location>
        <begin position="411"/>
        <end position="431"/>
    </location>
</feature>
<evidence type="ECO:0000256" key="9">
    <source>
        <dbReference type="SAM" id="MobiDB-lite"/>
    </source>
</evidence>
<dbReference type="GO" id="GO:0051119">
    <property type="term" value="F:sugar transmembrane transporter activity"/>
    <property type="evidence" value="ECO:0007669"/>
    <property type="project" value="InterPro"/>
</dbReference>
<proteinExistence type="inferred from homology"/>
<evidence type="ECO:0000256" key="3">
    <source>
        <dbReference type="ARBA" id="ARBA00022448"/>
    </source>
</evidence>
<comment type="similarity">
    <text evidence="2">Belongs to the SWEET sugar transporter family.</text>
</comment>
<evidence type="ECO:0000313" key="11">
    <source>
        <dbReference type="EMBL" id="KAK4534716.1"/>
    </source>
</evidence>
<evidence type="ECO:0000256" key="10">
    <source>
        <dbReference type="SAM" id="Phobius"/>
    </source>
</evidence>
<dbReference type="PANTHER" id="PTHR10791:SF224">
    <property type="entry name" value="SUGAR TRANSPORTER SWEET"/>
    <property type="match status" value="1"/>
</dbReference>
<comment type="caution">
    <text evidence="11">The sequence shown here is derived from an EMBL/GenBank/DDBJ whole genome shotgun (WGS) entry which is preliminary data.</text>
</comment>
<keyword evidence="5 10" id="KW-0812">Transmembrane</keyword>
<protein>
    <submittedName>
        <fullName evidence="11">Uncharacterized protein</fullName>
    </submittedName>
</protein>
<evidence type="ECO:0000256" key="6">
    <source>
        <dbReference type="ARBA" id="ARBA00022737"/>
    </source>
</evidence>
<evidence type="ECO:0000256" key="7">
    <source>
        <dbReference type="ARBA" id="ARBA00022989"/>
    </source>
</evidence>
<name>A0AAV9IRM0_CYACA</name>
<dbReference type="InterPro" id="IPR004316">
    <property type="entry name" value="SWEET_rpt"/>
</dbReference>
<evidence type="ECO:0000256" key="8">
    <source>
        <dbReference type="ARBA" id="ARBA00023136"/>
    </source>
</evidence>
<organism evidence="11 12">
    <name type="scientific">Cyanidium caldarium</name>
    <name type="common">Red alga</name>
    <dbReference type="NCBI Taxonomy" id="2771"/>
    <lineage>
        <taxon>Eukaryota</taxon>
        <taxon>Rhodophyta</taxon>
        <taxon>Bangiophyceae</taxon>
        <taxon>Cyanidiales</taxon>
        <taxon>Cyanidiaceae</taxon>
        <taxon>Cyanidium</taxon>
    </lineage>
</organism>
<dbReference type="Pfam" id="PF03083">
    <property type="entry name" value="MtN3_slv"/>
    <property type="match status" value="1"/>
</dbReference>
<keyword evidence="8 10" id="KW-0472">Membrane</keyword>
<dbReference type="Gene3D" id="1.20.1280.290">
    <property type="match status" value="1"/>
</dbReference>
<comment type="subcellular location">
    <subcellularLocation>
        <location evidence="1">Endomembrane system</location>
        <topology evidence="1">Multi-pass membrane protein</topology>
    </subcellularLocation>
</comment>
<dbReference type="PANTHER" id="PTHR10791">
    <property type="entry name" value="RAG1-ACTIVATING PROTEIN 1"/>
    <property type="match status" value="1"/>
</dbReference>
<evidence type="ECO:0000256" key="5">
    <source>
        <dbReference type="ARBA" id="ARBA00022692"/>
    </source>
</evidence>
<keyword evidence="6" id="KW-0677">Repeat</keyword>
<feature type="region of interest" description="Disordered" evidence="9">
    <location>
        <begin position="470"/>
        <end position="507"/>
    </location>
</feature>
<feature type="compositionally biased region" description="Low complexity" evidence="9">
    <location>
        <begin position="495"/>
        <end position="507"/>
    </location>
</feature>
<keyword evidence="4" id="KW-0762">Sugar transport</keyword>
<feature type="transmembrane region" description="Helical" evidence="10">
    <location>
        <begin position="437"/>
        <end position="459"/>
    </location>
</feature>
<feature type="transmembrane region" description="Helical" evidence="10">
    <location>
        <begin position="345"/>
        <end position="365"/>
    </location>
</feature>